<evidence type="ECO:0000256" key="1">
    <source>
        <dbReference type="ARBA" id="ARBA00009182"/>
    </source>
</evidence>
<sequence>MKIHEYQGKELLAKFQVPVPPGGVAETPQEARRVAETLETGPFVVKAQIHAGGRGKGGGIKMAATPEEVEKVADQIIGMTLVTPQTGPEGRFVKMVLVEQAQDIAQELYLGIVVDRSLARPVVMMSAAGGMEIEEVAARTPELILKEAVDPTVGLMPYQARNLAFGVGLAPDLIRPATSFILNLYNMFVTLDCSLAEINPMVVTRDGELLALDAKINFDDNALFRHHDLAAMDDPDEMDPLEHEAKKHHLNYIRLSGNIGAMVNGAGLAMATMDLIKAAGAEPANFLDVGGGASAEMVANGFRIILADPRVKGVLINIFGGILRCDRLAEGVIQAVREVDVKVPIIIRLEGTNVEEGRRLLNESGLTFTVAEDMQDAARKVAALVQ</sequence>
<dbReference type="EMBL" id="DTHB01000042">
    <property type="protein sequence ID" value="HGB14633.1"/>
    <property type="molecule type" value="Genomic_DNA"/>
</dbReference>
<dbReference type="Gene3D" id="3.40.50.261">
    <property type="entry name" value="Succinyl-CoA synthetase domains"/>
    <property type="match status" value="1"/>
</dbReference>
<dbReference type="InterPro" id="IPR013650">
    <property type="entry name" value="ATP-grasp_succ-CoA_synth-type"/>
</dbReference>
<keyword evidence="6 7" id="KW-0460">Magnesium</keyword>
<dbReference type="PANTHER" id="PTHR11815">
    <property type="entry name" value="SUCCINYL-COA SYNTHETASE BETA CHAIN"/>
    <property type="match status" value="1"/>
</dbReference>
<organism evidence="10">
    <name type="scientific">Desulfobacca acetoxidans</name>
    <dbReference type="NCBI Taxonomy" id="60893"/>
    <lineage>
        <taxon>Bacteria</taxon>
        <taxon>Pseudomonadati</taxon>
        <taxon>Thermodesulfobacteriota</taxon>
        <taxon>Desulfobaccia</taxon>
        <taxon>Desulfobaccales</taxon>
        <taxon>Desulfobaccaceae</taxon>
        <taxon>Desulfobacca</taxon>
    </lineage>
</organism>
<evidence type="ECO:0000313" key="10">
    <source>
        <dbReference type="EMBL" id="HGB14633.1"/>
    </source>
</evidence>
<dbReference type="InterPro" id="IPR005811">
    <property type="entry name" value="SUCC_ACL_C"/>
</dbReference>
<keyword evidence="2 7" id="KW-0816">Tricarboxylic acid cycle</keyword>
<dbReference type="Pfam" id="PF00549">
    <property type="entry name" value="Ligase_CoA"/>
    <property type="match status" value="1"/>
</dbReference>
<name>A0A7C3WLM8_9BACT</name>
<dbReference type="InterPro" id="IPR013815">
    <property type="entry name" value="ATP_grasp_subdomain_1"/>
</dbReference>
<feature type="binding site" evidence="7">
    <location>
        <position position="264"/>
    </location>
    <ligand>
        <name>substrate</name>
        <note>ligand shared with subunit alpha</note>
    </ligand>
</feature>
<reference evidence="10" key="1">
    <citation type="journal article" date="2020" name="mSystems">
        <title>Genome- and Community-Level Interaction Insights into Carbon Utilization and Element Cycling Functions of Hydrothermarchaeota in Hydrothermal Sediment.</title>
        <authorList>
            <person name="Zhou Z."/>
            <person name="Liu Y."/>
            <person name="Xu W."/>
            <person name="Pan J."/>
            <person name="Luo Z.H."/>
            <person name="Li M."/>
        </authorList>
    </citation>
    <scope>NUCLEOTIDE SEQUENCE [LARGE SCALE GENOMIC DNA]</scope>
    <source>
        <strain evidence="10">SpSt-776</strain>
    </source>
</reference>
<dbReference type="NCBIfam" id="NF001913">
    <property type="entry name" value="PRK00696.1"/>
    <property type="match status" value="1"/>
</dbReference>
<dbReference type="Gene3D" id="3.30.470.20">
    <property type="entry name" value="ATP-grasp fold, B domain"/>
    <property type="match status" value="1"/>
</dbReference>
<protein>
    <recommendedName>
        <fullName evidence="7">Succinate--CoA ligase [ADP-forming] subunit beta</fullName>
        <ecNumber evidence="7">6.2.1.5</ecNumber>
    </recommendedName>
    <alternativeName>
        <fullName evidence="7">Succinyl-CoA synthetase subunit beta</fullName>
        <shortName evidence="7">SCS-beta</shortName>
    </alternativeName>
</protein>
<comment type="similarity">
    <text evidence="1 7">Belongs to the succinate/malate CoA ligase beta subunit family.</text>
</comment>
<dbReference type="GO" id="GO:0042709">
    <property type="term" value="C:succinate-CoA ligase complex"/>
    <property type="evidence" value="ECO:0007669"/>
    <property type="project" value="UniProtKB-ARBA"/>
</dbReference>
<dbReference type="GO" id="GO:0005829">
    <property type="term" value="C:cytosol"/>
    <property type="evidence" value="ECO:0007669"/>
    <property type="project" value="TreeGrafter"/>
</dbReference>
<dbReference type="UniPathway" id="UPA00223">
    <property type="reaction ID" value="UER00999"/>
</dbReference>
<dbReference type="AlphaFoldDB" id="A0A7C3WLM8"/>
<dbReference type="PROSITE" id="PS01217">
    <property type="entry name" value="SUCCINYL_COA_LIG_3"/>
    <property type="match status" value="1"/>
</dbReference>
<feature type="binding site" evidence="7">
    <location>
        <position position="213"/>
    </location>
    <ligand>
        <name>Mg(2+)</name>
        <dbReference type="ChEBI" id="CHEBI:18420"/>
    </ligand>
</feature>
<comment type="catalytic activity">
    <reaction evidence="7">
        <text>GTP + succinate + CoA = succinyl-CoA + GDP + phosphate</text>
        <dbReference type="Rhea" id="RHEA:22120"/>
        <dbReference type="ChEBI" id="CHEBI:30031"/>
        <dbReference type="ChEBI" id="CHEBI:37565"/>
        <dbReference type="ChEBI" id="CHEBI:43474"/>
        <dbReference type="ChEBI" id="CHEBI:57287"/>
        <dbReference type="ChEBI" id="CHEBI:57292"/>
        <dbReference type="ChEBI" id="CHEBI:58189"/>
    </reaction>
</comment>
<evidence type="ECO:0000259" key="9">
    <source>
        <dbReference type="PROSITE" id="PS50975"/>
    </source>
</evidence>
<feature type="binding site" evidence="7">
    <location>
        <position position="99"/>
    </location>
    <ligand>
        <name>ATP</name>
        <dbReference type="ChEBI" id="CHEBI:30616"/>
    </ligand>
</feature>
<dbReference type="GO" id="GO:0004775">
    <property type="term" value="F:succinate-CoA ligase (ADP-forming) activity"/>
    <property type="evidence" value="ECO:0007669"/>
    <property type="project" value="UniProtKB-UniRule"/>
</dbReference>
<feature type="binding site" evidence="7">
    <location>
        <position position="102"/>
    </location>
    <ligand>
        <name>ATP</name>
        <dbReference type="ChEBI" id="CHEBI:30616"/>
    </ligand>
</feature>
<proteinExistence type="inferred from homology"/>
<dbReference type="InterPro" id="IPR017866">
    <property type="entry name" value="Succ-CoA_synthase_bsu_CS"/>
</dbReference>
<dbReference type="PIRSF" id="PIRSF001554">
    <property type="entry name" value="SucCS_beta"/>
    <property type="match status" value="1"/>
</dbReference>
<dbReference type="SUPFAM" id="SSF56059">
    <property type="entry name" value="Glutathione synthetase ATP-binding domain-like"/>
    <property type="match status" value="1"/>
</dbReference>
<dbReference type="FunFam" id="3.40.50.261:FF:000001">
    <property type="entry name" value="Succinate--CoA ligase [ADP-forming] subunit beta"/>
    <property type="match status" value="1"/>
</dbReference>
<dbReference type="InterPro" id="IPR016102">
    <property type="entry name" value="Succinyl-CoA_synth-like"/>
</dbReference>
<dbReference type="FunFam" id="3.30.470.20:FF:000002">
    <property type="entry name" value="Succinate--CoA ligase [ADP-forming] subunit beta"/>
    <property type="match status" value="1"/>
</dbReference>
<comment type="subunit">
    <text evidence="7">Heterotetramer of two alpha and two beta subunits.</text>
</comment>
<dbReference type="Pfam" id="PF08442">
    <property type="entry name" value="ATP-grasp_2"/>
    <property type="match status" value="1"/>
</dbReference>
<feature type="binding site" evidence="7">
    <location>
        <position position="46"/>
    </location>
    <ligand>
        <name>ATP</name>
        <dbReference type="ChEBI" id="CHEBI:30616"/>
    </ligand>
</feature>
<accession>A0A7C3WLM8</accession>
<gene>
    <name evidence="7" type="primary">sucC</name>
    <name evidence="10" type="ORF">ENV62_05285</name>
</gene>
<dbReference type="HAMAP" id="MF_00558">
    <property type="entry name" value="Succ_CoA_beta"/>
    <property type="match status" value="1"/>
</dbReference>
<evidence type="ECO:0000256" key="8">
    <source>
        <dbReference type="PROSITE-ProRule" id="PRU00409"/>
    </source>
</evidence>
<feature type="binding site" evidence="7">
    <location>
        <position position="107"/>
    </location>
    <ligand>
        <name>ATP</name>
        <dbReference type="ChEBI" id="CHEBI:30616"/>
    </ligand>
</feature>
<keyword evidence="3 7" id="KW-0436">Ligase</keyword>
<dbReference type="GO" id="GO:0000287">
    <property type="term" value="F:magnesium ion binding"/>
    <property type="evidence" value="ECO:0007669"/>
    <property type="project" value="UniProtKB-UniRule"/>
</dbReference>
<comment type="cofactor">
    <cofactor evidence="7">
        <name>Mg(2+)</name>
        <dbReference type="ChEBI" id="CHEBI:18420"/>
    </cofactor>
    <text evidence="7">Binds 1 Mg(2+) ion per subunit.</text>
</comment>
<feature type="domain" description="ATP-grasp" evidence="9">
    <location>
        <begin position="9"/>
        <end position="227"/>
    </location>
</feature>
<comment type="pathway">
    <text evidence="7">Carbohydrate metabolism; tricarboxylic acid cycle; succinate from succinyl-CoA (ligase route): step 1/1.</text>
</comment>
<comment type="function">
    <text evidence="7">Succinyl-CoA synthetase functions in the citric acid cycle (TCA), coupling the hydrolysis of succinyl-CoA to the synthesis of either ATP or GTP and thus represents the only step of substrate-level phosphorylation in the TCA. The beta subunit provides nucleotide specificity of the enzyme and binds the substrate succinate, while the binding sites for coenzyme A and phosphate are found in the alpha subunit.</text>
</comment>
<dbReference type="GO" id="GO:0006104">
    <property type="term" value="P:succinyl-CoA metabolic process"/>
    <property type="evidence" value="ECO:0007669"/>
    <property type="project" value="TreeGrafter"/>
</dbReference>
<evidence type="ECO:0000256" key="7">
    <source>
        <dbReference type="HAMAP-Rule" id="MF_00558"/>
    </source>
</evidence>
<dbReference type="InterPro" id="IPR011761">
    <property type="entry name" value="ATP-grasp"/>
</dbReference>
<dbReference type="NCBIfam" id="TIGR01016">
    <property type="entry name" value="sucCoAbeta"/>
    <property type="match status" value="1"/>
</dbReference>
<feature type="binding site" evidence="7">
    <location>
        <begin position="53"/>
        <end position="55"/>
    </location>
    <ligand>
        <name>ATP</name>
        <dbReference type="ChEBI" id="CHEBI:30616"/>
    </ligand>
</feature>
<comment type="caution">
    <text evidence="10">The sequence shown here is derived from an EMBL/GenBank/DDBJ whole genome shotgun (WGS) entry which is preliminary data.</text>
</comment>
<dbReference type="SUPFAM" id="SSF52210">
    <property type="entry name" value="Succinyl-CoA synthetase domains"/>
    <property type="match status" value="1"/>
</dbReference>
<dbReference type="PROSITE" id="PS50975">
    <property type="entry name" value="ATP_GRASP"/>
    <property type="match status" value="1"/>
</dbReference>
<evidence type="ECO:0000256" key="2">
    <source>
        <dbReference type="ARBA" id="ARBA00022532"/>
    </source>
</evidence>
<comment type="catalytic activity">
    <reaction evidence="7">
        <text>succinate + ATP + CoA = succinyl-CoA + ADP + phosphate</text>
        <dbReference type="Rhea" id="RHEA:17661"/>
        <dbReference type="ChEBI" id="CHEBI:30031"/>
        <dbReference type="ChEBI" id="CHEBI:30616"/>
        <dbReference type="ChEBI" id="CHEBI:43474"/>
        <dbReference type="ChEBI" id="CHEBI:57287"/>
        <dbReference type="ChEBI" id="CHEBI:57292"/>
        <dbReference type="ChEBI" id="CHEBI:456216"/>
        <dbReference type="EC" id="6.2.1.5"/>
    </reaction>
</comment>
<evidence type="ECO:0000256" key="3">
    <source>
        <dbReference type="ARBA" id="ARBA00022598"/>
    </source>
</evidence>
<keyword evidence="4 7" id="KW-0479">Metal-binding</keyword>
<keyword evidence="5 7" id="KW-0547">Nucleotide-binding</keyword>
<evidence type="ECO:0000256" key="5">
    <source>
        <dbReference type="ARBA" id="ARBA00022741"/>
    </source>
</evidence>
<evidence type="ECO:0000256" key="6">
    <source>
        <dbReference type="ARBA" id="ARBA00022842"/>
    </source>
</evidence>
<feature type="binding site" evidence="7">
    <location>
        <position position="199"/>
    </location>
    <ligand>
        <name>Mg(2+)</name>
        <dbReference type="ChEBI" id="CHEBI:18420"/>
    </ligand>
</feature>
<dbReference type="PANTHER" id="PTHR11815:SF10">
    <property type="entry name" value="SUCCINATE--COA LIGASE [GDP-FORMING] SUBUNIT BETA, MITOCHONDRIAL"/>
    <property type="match status" value="1"/>
</dbReference>
<evidence type="ECO:0000256" key="4">
    <source>
        <dbReference type="ARBA" id="ARBA00022723"/>
    </source>
</evidence>
<dbReference type="EC" id="6.2.1.5" evidence="7"/>
<dbReference type="Gene3D" id="3.30.1490.20">
    <property type="entry name" value="ATP-grasp fold, A domain"/>
    <property type="match status" value="1"/>
</dbReference>
<dbReference type="GO" id="GO:0005524">
    <property type="term" value="F:ATP binding"/>
    <property type="evidence" value="ECO:0007669"/>
    <property type="project" value="UniProtKB-UniRule"/>
</dbReference>
<dbReference type="FunFam" id="3.30.1490.20:FF:000002">
    <property type="entry name" value="Succinate--CoA ligase [ADP-forming] subunit beta"/>
    <property type="match status" value="1"/>
</dbReference>
<feature type="binding site" evidence="7">
    <location>
        <begin position="321"/>
        <end position="323"/>
    </location>
    <ligand>
        <name>substrate</name>
        <note>ligand shared with subunit alpha</note>
    </ligand>
</feature>
<dbReference type="InterPro" id="IPR005809">
    <property type="entry name" value="Succ_CoA_ligase-like_bsu"/>
</dbReference>
<dbReference type="GO" id="GO:0006099">
    <property type="term" value="P:tricarboxylic acid cycle"/>
    <property type="evidence" value="ECO:0007669"/>
    <property type="project" value="UniProtKB-UniRule"/>
</dbReference>
<keyword evidence="7 8" id="KW-0067">ATP-binding</keyword>